<feature type="signal peptide" evidence="2">
    <location>
        <begin position="1"/>
        <end position="24"/>
    </location>
</feature>
<keyword evidence="2" id="KW-0732">Signal</keyword>
<dbReference type="EnsemblPlants" id="TuG1812G0100003479.01.T01">
    <property type="protein sequence ID" value="TuG1812G0100003479.01.T01.cds354988"/>
    <property type="gene ID" value="TuG1812G0100003479.01"/>
</dbReference>
<feature type="region of interest" description="Disordered" evidence="1">
    <location>
        <begin position="24"/>
        <end position="48"/>
    </location>
</feature>
<evidence type="ECO:0000313" key="3">
    <source>
        <dbReference type="EnsemblPlants" id="TuG1812G0100003479.01.T01.cds354988"/>
    </source>
</evidence>
<reference evidence="4" key="1">
    <citation type="journal article" date="2013" name="Nature">
        <title>Draft genome of the wheat A-genome progenitor Triticum urartu.</title>
        <authorList>
            <person name="Ling H.Q."/>
            <person name="Zhao S."/>
            <person name="Liu D."/>
            <person name="Wang J."/>
            <person name="Sun H."/>
            <person name="Zhang C."/>
            <person name="Fan H."/>
            <person name="Li D."/>
            <person name="Dong L."/>
            <person name="Tao Y."/>
            <person name="Gao C."/>
            <person name="Wu H."/>
            <person name="Li Y."/>
            <person name="Cui Y."/>
            <person name="Guo X."/>
            <person name="Zheng S."/>
            <person name="Wang B."/>
            <person name="Yu K."/>
            <person name="Liang Q."/>
            <person name="Yang W."/>
            <person name="Lou X."/>
            <person name="Chen J."/>
            <person name="Feng M."/>
            <person name="Jian J."/>
            <person name="Zhang X."/>
            <person name="Luo G."/>
            <person name="Jiang Y."/>
            <person name="Liu J."/>
            <person name="Wang Z."/>
            <person name="Sha Y."/>
            <person name="Zhang B."/>
            <person name="Wu H."/>
            <person name="Tang D."/>
            <person name="Shen Q."/>
            <person name="Xue P."/>
            <person name="Zou S."/>
            <person name="Wang X."/>
            <person name="Liu X."/>
            <person name="Wang F."/>
            <person name="Yang Y."/>
            <person name="An X."/>
            <person name="Dong Z."/>
            <person name="Zhang K."/>
            <person name="Zhang X."/>
            <person name="Luo M.C."/>
            <person name="Dvorak J."/>
            <person name="Tong Y."/>
            <person name="Wang J."/>
            <person name="Yang H."/>
            <person name="Li Z."/>
            <person name="Wang D."/>
            <person name="Zhang A."/>
            <person name="Wang J."/>
        </authorList>
    </citation>
    <scope>NUCLEOTIDE SEQUENCE</scope>
    <source>
        <strain evidence="4">cv. G1812</strain>
    </source>
</reference>
<protein>
    <submittedName>
        <fullName evidence="3">Uncharacterized protein</fullName>
    </submittedName>
</protein>
<keyword evidence="4" id="KW-1185">Reference proteome</keyword>
<evidence type="ECO:0000256" key="2">
    <source>
        <dbReference type="SAM" id="SignalP"/>
    </source>
</evidence>
<sequence length="307" mass="31805">MTFSLYRSSSWSLVLALPALSSTAGPPLGTTAPENTTPNDPSPMRSPTTKSLILRLRRPSSVSSACCSGANTYVSTAPLSTPGRAVRYSHVTATTPNSAHRSASFIPAVSSSIRDSASSATRTAGLDASRFSAERSSSGMASTAAPTPSVAESGKLVRTPSGTTRAALALADSPARGELRSPSGTAAPMDDASLAAGSDESACSDLLSSVKRSPQPSVPVSLTTVATTGSGLTRFRFSAPVRSSSPAPPSVGAAPHLVSRCLAPCGWSSAWYLLAKVGGGRREEEAMERMARLSWEEVEARVFERWR</sequence>
<dbReference type="Gramene" id="TuG1812G0100003409.01.T01">
    <property type="protein sequence ID" value="TuG1812G0100003409.01.T01.cds331619"/>
    <property type="gene ID" value="TuG1812G0100003409.01"/>
</dbReference>
<organism evidence="3 4">
    <name type="scientific">Triticum urartu</name>
    <name type="common">Red wild einkorn</name>
    <name type="synonym">Crithodium urartu</name>
    <dbReference type="NCBI Taxonomy" id="4572"/>
    <lineage>
        <taxon>Eukaryota</taxon>
        <taxon>Viridiplantae</taxon>
        <taxon>Streptophyta</taxon>
        <taxon>Embryophyta</taxon>
        <taxon>Tracheophyta</taxon>
        <taxon>Spermatophyta</taxon>
        <taxon>Magnoliopsida</taxon>
        <taxon>Liliopsida</taxon>
        <taxon>Poales</taxon>
        <taxon>Poaceae</taxon>
        <taxon>BOP clade</taxon>
        <taxon>Pooideae</taxon>
        <taxon>Triticodae</taxon>
        <taxon>Triticeae</taxon>
        <taxon>Triticinae</taxon>
        <taxon>Triticum</taxon>
    </lineage>
</organism>
<evidence type="ECO:0000256" key="1">
    <source>
        <dbReference type="SAM" id="MobiDB-lite"/>
    </source>
</evidence>
<feature type="chain" id="PRO_5044156813" evidence="2">
    <location>
        <begin position="25"/>
        <end position="307"/>
    </location>
</feature>
<dbReference type="EnsemblPlants" id="TuG1812G0100003409.01.T01">
    <property type="protein sequence ID" value="TuG1812G0100003409.01.T01.cds331619"/>
    <property type="gene ID" value="TuG1812G0100003409.01"/>
</dbReference>
<reference evidence="3" key="2">
    <citation type="submission" date="2018-03" db="EMBL/GenBank/DDBJ databases">
        <title>The Triticum urartu genome reveals the dynamic nature of wheat genome evolution.</title>
        <authorList>
            <person name="Ling H."/>
            <person name="Ma B."/>
            <person name="Shi X."/>
            <person name="Liu H."/>
            <person name="Dong L."/>
            <person name="Sun H."/>
            <person name="Cao Y."/>
            <person name="Gao Q."/>
            <person name="Zheng S."/>
            <person name="Li Y."/>
            <person name="Yu Y."/>
            <person name="Du H."/>
            <person name="Qi M."/>
            <person name="Li Y."/>
            <person name="Yu H."/>
            <person name="Cui Y."/>
            <person name="Wang N."/>
            <person name="Chen C."/>
            <person name="Wu H."/>
            <person name="Zhao Y."/>
            <person name="Zhang J."/>
            <person name="Li Y."/>
            <person name="Zhou W."/>
            <person name="Zhang B."/>
            <person name="Hu W."/>
            <person name="Eijk M."/>
            <person name="Tang J."/>
            <person name="Witsenboer H."/>
            <person name="Zhao S."/>
            <person name="Li Z."/>
            <person name="Zhang A."/>
            <person name="Wang D."/>
            <person name="Liang C."/>
        </authorList>
    </citation>
    <scope>NUCLEOTIDE SEQUENCE [LARGE SCALE GENOMIC DNA]</scope>
    <source>
        <strain evidence="3">cv. G1812</strain>
    </source>
</reference>
<dbReference type="Proteomes" id="UP000015106">
    <property type="component" value="Chromosome 1"/>
</dbReference>
<name>A0A8R7P452_TRIUA</name>
<evidence type="ECO:0000313" key="4">
    <source>
        <dbReference type="Proteomes" id="UP000015106"/>
    </source>
</evidence>
<reference evidence="3" key="3">
    <citation type="submission" date="2022-06" db="UniProtKB">
        <authorList>
            <consortium name="EnsemblPlants"/>
        </authorList>
    </citation>
    <scope>IDENTIFICATION</scope>
</reference>
<feature type="region of interest" description="Disordered" evidence="1">
    <location>
        <begin position="119"/>
        <end position="198"/>
    </location>
</feature>
<dbReference type="Gramene" id="TuG1812G0100003479.01.T01">
    <property type="protein sequence ID" value="TuG1812G0100003479.01.T01.cds354988"/>
    <property type="gene ID" value="TuG1812G0100003479.01"/>
</dbReference>
<dbReference type="AlphaFoldDB" id="A0A8R7P452"/>
<accession>A0A8R7P452</accession>
<feature type="compositionally biased region" description="Polar residues" evidence="1">
    <location>
        <begin position="134"/>
        <end position="146"/>
    </location>
</feature>
<feature type="compositionally biased region" description="Polar residues" evidence="1">
    <location>
        <begin position="32"/>
        <end position="48"/>
    </location>
</feature>
<proteinExistence type="predicted"/>